<sequence>MQELTRSSGVSDTNGEYSSSPRTRTAVRMQTNLRACSSGPGHVLLVEASGDICPFFTSFTPAGFSAVSPFGCSRCAWVQRVNTSSICMIERRTCPGGDHTSVRAGESSHLHPSSRSPDGYLEGYVSSCLGCRRSTLASRPFALVQRQGSPRDRTGRTFNCSSKQGRRTQRGPRQIVNRSRGWRLRWQRVSGTLVPRKRCTPNVASAFPIHWGVSWNLSRVLVVL</sequence>
<evidence type="ECO:0000313" key="1">
    <source>
        <dbReference type="EMBL" id="KAI0050851.1"/>
    </source>
</evidence>
<keyword evidence="2" id="KW-1185">Reference proteome</keyword>
<dbReference type="Proteomes" id="UP000814033">
    <property type="component" value="Unassembled WGS sequence"/>
</dbReference>
<evidence type="ECO:0000313" key="2">
    <source>
        <dbReference type="Proteomes" id="UP000814033"/>
    </source>
</evidence>
<protein>
    <submittedName>
        <fullName evidence="1">Uncharacterized protein</fullName>
    </submittedName>
</protein>
<reference evidence="1" key="1">
    <citation type="submission" date="2021-02" db="EMBL/GenBank/DDBJ databases">
        <authorList>
            <consortium name="DOE Joint Genome Institute"/>
            <person name="Ahrendt S."/>
            <person name="Looney B.P."/>
            <person name="Miyauchi S."/>
            <person name="Morin E."/>
            <person name="Drula E."/>
            <person name="Courty P.E."/>
            <person name="Chicoki N."/>
            <person name="Fauchery L."/>
            <person name="Kohler A."/>
            <person name="Kuo A."/>
            <person name="Labutti K."/>
            <person name="Pangilinan J."/>
            <person name="Lipzen A."/>
            <person name="Riley R."/>
            <person name="Andreopoulos W."/>
            <person name="He G."/>
            <person name="Johnson J."/>
            <person name="Barry K.W."/>
            <person name="Grigoriev I.V."/>
            <person name="Nagy L."/>
            <person name="Hibbett D."/>
            <person name="Henrissat B."/>
            <person name="Matheny P.B."/>
            <person name="Labbe J."/>
            <person name="Martin F."/>
        </authorList>
    </citation>
    <scope>NUCLEOTIDE SEQUENCE</scope>
    <source>
        <strain evidence="1">FP105234-sp</strain>
    </source>
</reference>
<name>A0ACB8S4M9_9AGAM</name>
<gene>
    <name evidence="1" type="ORF">FA95DRAFT_492084</name>
</gene>
<dbReference type="EMBL" id="MU275857">
    <property type="protein sequence ID" value="KAI0050851.1"/>
    <property type="molecule type" value="Genomic_DNA"/>
</dbReference>
<organism evidence="1 2">
    <name type="scientific">Auriscalpium vulgare</name>
    <dbReference type="NCBI Taxonomy" id="40419"/>
    <lineage>
        <taxon>Eukaryota</taxon>
        <taxon>Fungi</taxon>
        <taxon>Dikarya</taxon>
        <taxon>Basidiomycota</taxon>
        <taxon>Agaricomycotina</taxon>
        <taxon>Agaricomycetes</taxon>
        <taxon>Russulales</taxon>
        <taxon>Auriscalpiaceae</taxon>
        <taxon>Auriscalpium</taxon>
    </lineage>
</organism>
<comment type="caution">
    <text evidence="1">The sequence shown here is derived from an EMBL/GenBank/DDBJ whole genome shotgun (WGS) entry which is preliminary data.</text>
</comment>
<reference evidence="1" key="2">
    <citation type="journal article" date="2022" name="New Phytol.">
        <title>Evolutionary transition to the ectomycorrhizal habit in the genomes of a hyperdiverse lineage of mushroom-forming fungi.</title>
        <authorList>
            <person name="Looney B."/>
            <person name="Miyauchi S."/>
            <person name="Morin E."/>
            <person name="Drula E."/>
            <person name="Courty P.E."/>
            <person name="Kohler A."/>
            <person name="Kuo A."/>
            <person name="LaButti K."/>
            <person name="Pangilinan J."/>
            <person name="Lipzen A."/>
            <person name="Riley R."/>
            <person name="Andreopoulos W."/>
            <person name="He G."/>
            <person name="Johnson J."/>
            <person name="Nolan M."/>
            <person name="Tritt A."/>
            <person name="Barry K.W."/>
            <person name="Grigoriev I.V."/>
            <person name="Nagy L.G."/>
            <person name="Hibbett D."/>
            <person name="Henrissat B."/>
            <person name="Matheny P.B."/>
            <person name="Labbe J."/>
            <person name="Martin F.M."/>
        </authorList>
    </citation>
    <scope>NUCLEOTIDE SEQUENCE</scope>
    <source>
        <strain evidence="1">FP105234-sp</strain>
    </source>
</reference>
<accession>A0ACB8S4M9</accession>
<proteinExistence type="predicted"/>